<dbReference type="GO" id="GO:0003700">
    <property type="term" value="F:DNA-binding transcription factor activity"/>
    <property type="evidence" value="ECO:0007669"/>
    <property type="project" value="InterPro"/>
</dbReference>
<dbReference type="PANTHER" id="PTHR43280:SF11">
    <property type="entry name" value="RCS-SPECIFIC HTH-TYPE TRANSCRIPTIONAL ACTIVATOR RCLR"/>
    <property type="match status" value="1"/>
</dbReference>
<dbReference type="PROSITE" id="PS01124">
    <property type="entry name" value="HTH_ARAC_FAMILY_2"/>
    <property type="match status" value="1"/>
</dbReference>
<feature type="domain" description="HTH araC/xylS-type" evidence="4">
    <location>
        <begin position="190"/>
        <end position="288"/>
    </location>
</feature>
<organism evidence="5 6">
    <name type="scientific">Tichowtungia aerotolerans</name>
    <dbReference type="NCBI Taxonomy" id="2697043"/>
    <lineage>
        <taxon>Bacteria</taxon>
        <taxon>Pseudomonadati</taxon>
        <taxon>Kiritimatiellota</taxon>
        <taxon>Tichowtungiia</taxon>
        <taxon>Tichowtungiales</taxon>
        <taxon>Tichowtungiaceae</taxon>
        <taxon>Tichowtungia</taxon>
    </lineage>
</organism>
<proteinExistence type="predicted"/>
<dbReference type="InterPro" id="IPR018062">
    <property type="entry name" value="HTH_AraC-typ_CS"/>
</dbReference>
<dbReference type="SMART" id="SM00342">
    <property type="entry name" value="HTH_ARAC"/>
    <property type="match status" value="1"/>
</dbReference>
<dbReference type="PANTHER" id="PTHR43280">
    <property type="entry name" value="ARAC-FAMILY TRANSCRIPTIONAL REGULATOR"/>
    <property type="match status" value="1"/>
</dbReference>
<keyword evidence="6" id="KW-1185">Reference proteome</keyword>
<dbReference type="AlphaFoldDB" id="A0A6P1M165"/>
<dbReference type="SUPFAM" id="SSF51215">
    <property type="entry name" value="Regulatory protein AraC"/>
    <property type="match status" value="1"/>
</dbReference>
<evidence type="ECO:0000259" key="4">
    <source>
        <dbReference type="PROSITE" id="PS01124"/>
    </source>
</evidence>
<dbReference type="InterPro" id="IPR037923">
    <property type="entry name" value="HTH-like"/>
</dbReference>
<keyword evidence="3" id="KW-0804">Transcription</keyword>
<dbReference type="PRINTS" id="PR00032">
    <property type="entry name" value="HTHARAC"/>
</dbReference>
<evidence type="ECO:0000256" key="2">
    <source>
        <dbReference type="ARBA" id="ARBA00023125"/>
    </source>
</evidence>
<dbReference type="InterPro" id="IPR020449">
    <property type="entry name" value="Tscrpt_reg_AraC-type_HTH"/>
</dbReference>
<reference evidence="5 6" key="1">
    <citation type="submission" date="2020-01" db="EMBL/GenBank/DDBJ databases">
        <title>Ponticoccus aerotolerans gen. nov., sp. nov., an anaerobic bacterium and proposal of Ponticoccusceae fam. nov., Ponticoccusles ord. nov. and Ponticoccuse classis nov. in the phylum Kiritimatiellaeota.</title>
        <authorList>
            <person name="Zhou L.Y."/>
            <person name="Du Z.J."/>
        </authorList>
    </citation>
    <scope>NUCLEOTIDE SEQUENCE [LARGE SCALE GENOMIC DNA]</scope>
    <source>
        <strain evidence="5 6">S-5007</strain>
    </source>
</reference>
<dbReference type="RefSeq" id="WP_160626977.1">
    <property type="nucleotide sequence ID" value="NZ_CP047593.1"/>
</dbReference>
<dbReference type="Gene3D" id="2.60.120.280">
    <property type="entry name" value="Regulatory protein AraC"/>
    <property type="match status" value="1"/>
</dbReference>
<sequence>MENNRIIETQVERIIIPENSRERILTQPSPNIHCMDDYNILIAGISELTKGYGAERFPSYYNMILYAYSGSAQIEEGGTTRILKAGEVMTAPIGHTFSYAPVTDRWEIAWIHLVDSPDWNALFPKAITVRPAQWGQLVKTLMEAFITESNTRRADSRQPLRLCTEMITCYLKRELGMENPTELKARETLQNLWSQVHADLTRKWTVDELAGSAGLCKTYLHRLCTKFYNTSPMNMITTMRMERAAELLSFSNYTLEMIADQIGYESAFTFSKAFKRYAGISPKEFRKKQSAT</sequence>
<protein>
    <submittedName>
        <fullName evidence="5">Helix-turn-helix domain-containing protein</fullName>
    </submittedName>
</protein>
<dbReference type="PROSITE" id="PS00041">
    <property type="entry name" value="HTH_ARAC_FAMILY_1"/>
    <property type="match status" value="1"/>
</dbReference>
<evidence type="ECO:0000313" key="6">
    <source>
        <dbReference type="Proteomes" id="UP000464954"/>
    </source>
</evidence>
<evidence type="ECO:0000313" key="5">
    <source>
        <dbReference type="EMBL" id="QHI68549.1"/>
    </source>
</evidence>
<accession>A0A6P1M165</accession>
<dbReference type="Proteomes" id="UP000464954">
    <property type="component" value="Chromosome"/>
</dbReference>
<keyword evidence="1" id="KW-0805">Transcription regulation</keyword>
<name>A0A6P1M165_9BACT</name>
<dbReference type="SUPFAM" id="SSF46689">
    <property type="entry name" value="Homeodomain-like"/>
    <property type="match status" value="1"/>
</dbReference>
<dbReference type="InterPro" id="IPR009057">
    <property type="entry name" value="Homeodomain-like_sf"/>
</dbReference>
<evidence type="ECO:0000256" key="3">
    <source>
        <dbReference type="ARBA" id="ARBA00023163"/>
    </source>
</evidence>
<dbReference type="InterPro" id="IPR018060">
    <property type="entry name" value="HTH_AraC"/>
</dbReference>
<keyword evidence="2" id="KW-0238">DNA-binding</keyword>
<gene>
    <name evidence="5" type="ORF">GT409_03470</name>
</gene>
<dbReference type="Gene3D" id="1.10.10.60">
    <property type="entry name" value="Homeodomain-like"/>
    <property type="match status" value="2"/>
</dbReference>
<evidence type="ECO:0000256" key="1">
    <source>
        <dbReference type="ARBA" id="ARBA00023015"/>
    </source>
</evidence>
<dbReference type="Pfam" id="PF12833">
    <property type="entry name" value="HTH_18"/>
    <property type="match status" value="1"/>
</dbReference>
<dbReference type="EMBL" id="CP047593">
    <property type="protein sequence ID" value="QHI68549.1"/>
    <property type="molecule type" value="Genomic_DNA"/>
</dbReference>
<dbReference type="GO" id="GO:0043565">
    <property type="term" value="F:sequence-specific DNA binding"/>
    <property type="evidence" value="ECO:0007669"/>
    <property type="project" value="InterPro"/>
</dbReference>
<dbReference type="KEGG" id="taer:GT409_03470"/>